<proteinExistence type="predicted"/>
<comment type="caution">
    <text evidence="1">The sequence shown here is derived from an EMBL/GenBank/DDBJ whole genome shotgun (WGS) entry which is preliminary data.</text>
</comment>
<dbReference type="Proteomes" id="UP000247152">
    <property type="component" value="Unassembled WGS sequence"/>
</dbReference>
<sequence length="74" mass="7990">MGITVNFKSFGCGLTNPVGVDVHLGLSSLVIILLLLVLKIEEDFEIGVRTIIKVVVAMKTPLLFSVGVHCETHN</sequence>
<gene>
    <name evidence="1" type="ORF">DGG96_16795</name>
</gene>
<dbReference type="AlphaFoldDB" id="A0A317TY11"/>
<dbReference type="EMBL" id="QHJG01000033">
    <property type="protein sequence ID" value="PWY54493.1"/>
    <property type="molecule type" value="Genomic_DNA"/>
</dbReference>
<evidence type="ECO:0000313" key="2">
    <source>
        <dbReference type="Proteomes" id="UP000247152"/>
    </source>
</evidence>
<evidence type="ECO:0000313" key="1">
    <source>
        <dbReference type="EMBL" id="PWY54493.1"/>
    </source>
</evidence>
<organism evidence="1 2">
    <name type="scientific">Legionella qingyii</name>
    <dbReference type="NCBI Taxonomy" id="2184757"/>
    <lineage>
        <taxon>Bacteria</taxon>
        <taxon>Pseudomonadati</taxon>
        <taxon>Pseudomonadota</taxon>
        <taxon>Gammaproteobacteria</taxon>
        <taxon>Legionellales</taxon>
        <taxon>Legionellaceae</taxon>
        <taxon>Legionella</taxon>
    </lineage>
</organism>
<accession>A0A317TY11</accession>
<name>A0A317TY11_9GAMM</name>
<reference evidence="1 2" key="1">
    <citation type="submission" date="2018-05" db="EMBL/GenBank/DDBJ databases">
        <title>Legionella qingyii sp.nov., whole genome shotgun sequence.</title>
        <authorList>
            <person name="Wu H."/>
            <person name="Zhu Q."/>
            <person name="Hu C."/>
        </authorList>
    </citation>
    <scope>NUCLEOTIDE SEQUENCE [LARGE SCALE GENOMIC DNA]</scope>
    <source>
        <strain evidence="1 2">HEB18</strain>
    </source>
</reference>
<protein>
    <submittedName>
        <fullName evidence="1">Uncharacterized protein</fullName>
    </submittedName>
</protein>